<protein>
    <recommendedName>
        <fullName evidence="1">DUF1559 domain-containing protein</fullName>
    </recommendedName>
</protein>
<evidence type="ECO:0000259" key="1">
    <source>
        <dbReference type="Pfam" id="PF07596"/>
    </source>
</evidence>
<name>A0A517M6Y3_9BACT</name>
<dbReference type="KEGG" id="ruv:EC9_48540"/>
<evidence type="ECO:0000313" key="3">
    <source>
        <dbReference type="Proteomes" id="UP000319557"/>
    </source>
</evidence>
<dbReference type="InterPro" id="IPR011453">
    <property type="entry name" value="DUF1559"/>
</dbReference>
<sequence>MKRFVPSRKGFTLVELLVVIAIIGILVGLLLPAVQAAREAARRMQCSNNLKQMGLALQNYHDTMLRFPPGFMAHSRLGWGALLLPYMEQTPLHDQMDSHGAFDANSTNGYWHGITSGSPAEANVALIDAKVSIAGYLCPSDIMGEFNTEMGNYATSNYVGTRSACHFASPTDTTCTDQPGALPSTGDYATLQRRFRDFTDGTSSTIMIGEKTTKGTPNGSMWIGAYDAEAARVLARVYRTVWAAPDYLLNQDYAWTISSLHPGGAQLVFADGSTHFLSETIDVHTWAALGTVNGGEIVGEY</sequence>
<dbReference type="EMBL" id="CP036261">
    <property type="protein sequence ID" value="QDS90640.1"/>
    <property type="molecule type" value="Genomic_DNA"/>
</dbReference>
<accession>A0A517M6Y3</accession>
<dbReference type="InterPro" id="IPR027558">
    <property type="entry name" value="Pre_pil_HX9DG_C"/>
</dbReference>
<dbReference type="Pfam" id="PF07963">
    <property type="entry name" value="N_methyl"/>
    <property type="match status" value="1"/>
</dbReference>
<evidence type="ECO:0000313" key="2">
    <source>
        <dbReference type="EMBL" id="QDS90640.1"/>
    </source>
</evidence>
<dbReference type="PANTHER" id="PTHR30093:SF2">
    <property type="entry name" value="TYPE II SECRETION SYSTEM PROTEIN H"/>
    <property type="match status" value="1"/>
</dbReference>
<dbReference type="Pfam" id="PF07596">
    <property type="entry name" value="SBP_bac_10"/>
    <property type="match status" value="1"/>
</dbReference>
<dbReference type="OrthoDB" id="247601at2"/>
<dbReference type="PANTHER" id="PTHR30093">
    <property type="entry name" value="GENERAL SECRETION PATHWAY PROTEIN G"/>
    <property type="match status" value="1"/>
</dbReference>
<reference evidence="2 3" key="1">
    <citation type="submission" date="2019-02" db="EMBL/GenBank/DDBJ databases">
        <title>Deep-cultivation of Planctomycetes and their phenomic and genomic characterization uncovers novel biology.</title>
        <authorList>
            <person name="Wiegand S."/>
            <person name="Jogler M."/>
            <person name="Boedeker C."/>
            <person name="Pinto D."/>
            <person name="Vollmers J."/>
            <person name="Rivas-Marin E."/>
            <person name="Kohn T."/>
            <person name="Peeters S.H."/>
            <person name="Heuer A."/>
            <person name="Rast P."/>
            <person name="Oberbeckmann S."/>
            <person name="Bunk B."/>
            <person name="Jeske O."/>
            <person name="Meyerdierks A."/>
            <person name="Storesund J.E."/>
            <person name="Kallscheuer N."/>
            <person name="Luecker S."/>
            <person name="Lage O.M."/>
            <person name="Pohl T."/>
            <person name="Merkel B.J."/>
            <person name="Hornburger P."/>
            <person name="Mueller R.-W."/>
            <person name="Bruemmer F."/>
            <person name="Labrenz M."/>
            <person name="Spormann A.M."/>
            <person name="Op den Camp H."/>
            <person name="Overmann J."/>
            <person name="Amann R."/>
            <person name="Jetten M.S.M."/>
            <person name="Mascher T."/>
            <person name="Medema M.H."/>
            <person name="Devos D.P."/>
            <person name="Kaster A.-K."/>
            <person name="Ovreas L."/>
            <person name="Rohde M."/>
            <person name="Galperin M.Y."/>
            <person name="Jogler C."/>
        </authorList>
    </citation>
    <scope>NUCLEOTIDE SEQUENCE [LARGE SCALE GENOMIC DNA]</scope>
    <source>
        <strain evidence="2 3">EC9</strain>
    </source>
</reference>
<dbReference type="SUPFAM" id="SSF54523">
    <property type="entry name" value="Pili subunits"/>
    <property type="match status" value="1"/>
</dbReference>
<dbReference type="NCBIfam" id="TIGR02532">
    <property type="entry name" value="IV_pilin_GFxxxE"/>
    <property type="match status" value="1"/>
</dbReference>
<dbReference type="RefSeq" id="WP_145348420.1">
    <property type="nucleotide sequence ID" value="NZ_CP036261.1"/>
</dbReference>
<organism evidence="2 3">
    <name type="scientific">Rosistilla ulvae</name>
    <dbReference type="NCBI Taxonomy" id="1930277"/>
    <lineage>
        <taxon>Bacteria</taxon>
        <taxon>Pseudomonadati</taxon>
        <taxon>Planctomycetota</taxon>
        <taxon>Planctomycetia</taxon>
        <taxon>Pirellulales</taxon>
        <taxon>Pirellulaceae</taxon>
        <taxon>Rosistilla</taxon>
    </lineage>
</organism>
<dbReference type="Gene3D" id="3.30.700.10">
    <property type="entry name" value="Glycoprotein, Type 4 Pilin"/>
    <property type="match status" value="1"/>
</dbReference>
<dbReference type="InterPro" id="IPR012902">
    <property type="entry name" value="N_methyl_site"/>
</dbReference>
<dbReference type="Proteomes" id="UP000319557">
    <property type="component" value="Chromosome"/>
</dbReference>
<gene>
    <name evidence="2" type="ORF">EC9_48540</name>
</gene>
<keyword evidence="3" id="KW-1185">Reference proteome</keyword>
<dbReference type="AlphaFoldDB" id="A0A517M6Y3"/>
<dbReference type="InterPro" id="IPR045584">
    <property type="entry name" value="Pilin-like"/>
</dbReference>
<dbReference type="PROSITE" id="PS00409">
    <property type="entry name" value="PROKAR_NTER_METHYL"/>
    <property type="match status" value="1"/>
</dbReference>
<dbReference type="NCBIfam" id="TIGR04294">
    <property type="entry name" value="pre_pil_HX9DG"/>
    <property type="match status" value="1"/>
</dbReference>
<feature type="domain" description="DUF1559" evidence="1">
    <location>
        <begin position="35"/>
        <end position="283"/>
    </location>
</feature>
<proteinExistence type="predicted"/>